<dbReference type="Proteomes" id="UP001218218">
    <property type="component" value="Unassembled WGS sequence"/>
</dbReference>
<gene>
    <name evidence="3" type="ORF">DFH08DRAFT_891110</name>
</gene>
<sequence>MVRYNSLLSPPPPNCPNLGHPHTPEAQLRSCPQFFSPLNASPSLYRNFSPSHRVSNGSDKRQIFRGCSWRGISFFLSSLWYTALFFRIVHIILDAVNHLSAADPRAAHLISGSNWAPLSVSESLAWSVHTFWLADVGIQAFHSTRQSGCRVGCGAPQD</sequence>
<feature type="transmembrane region" description="Helical" evidence="2">
    <location>
        <begin position="71"/>
        <end position="93"/>
    </location>
</feature>
<keyword evidence="2" id="KW-0812">Transmembrane</keyword>
<evidence type="ECO:0000256" key="1">
    <source>
        <dbReference type="SAM" id="MobiDB-lite"/>
    </source>
</evidence>
<evidence type="ECO:0000256" key="2">
    <source>
        <dbReference type="SAM" id="Phobius"/>
    </source>
</evidence>
<evidence type="ECO:0000313" key="4">
    <source>
        <dbReference type="Proteomes" id="UP001218218"/>
    </source>
</evidence>
<accession>A0AAD6ZEX2</accession>
<name>A0AAD6ZEX2_9AGAR</name>
<keyword evidence="4" id="KW-1185">Reference proteome</keyword>
<organism evidence="3 4">
    <name type="scientific">Mycena albidolilacea</name>
    <dbReference type="NCBI Taxonomy" id="1033008"/>
    <lineage>
        <taxon>Eukaryota</taxon>
        <taxon>Fungi</taxon>
        <taxon>Dikarya</taxon>
        <taxon>Basidiomycota</taxon>
        <taxon>Agaricomycotina</taxon>
        <taxon>Agaricomycetes</taxon>
        <taxon>Agaricomycetidae</taxon>
        <taxon>Agaricales</taxon>
        <taxon>Marasmiineae</taxon>
        <taxon>Mycenaceae</taxon>
        <taxon>Mycena</taxon>
    </lineage>
</organism>
<protein>
    <submittedName>
        <fullName evidence="3">Uncharacterized protein</fullName>
    </submittedName>
</protein>
<dbReference type="AlphaFoldDB" id="A0AAD6ZEX2"/>
<comment type="caution">
    <text evidence="3">The sequence shown here is derived from an EMBL/GenBank/DDBJ whole genome shotgun (WGS) entry which is preliminary data.</text>
</comment>
<dbReference type="EMBL" id="JARIHO010000055">
    <property type="protein sequence ID" value="KAJ7318944.1"/>
    <property type="molecule type" value="Genomic_DNA"/>
</dbReference>
<feature type="region of interest" description="Disordered" evidence="1">
    <location>
        <begin position="1"/>
        <end position="22"/>
    </location>
</feature>
<proteinExistence type="predicted"/>
<keyword evidence="2" id="KW-1133">Transmembrane helix</keyword>
<evidence type="ECO:0000313" key="3">
    <source>
        <dbReference type="EMBL" id="KAJ7318944.1"/>
    </source>
</evidence>
<reference evidence="3" key="1">
    <citation type="submission" date="2023-03" db="EMBL/GenBank/DDBJ databases">
        <title>Massive genome expansion in bonnet fungi (Mycena s.s.) driven by repeated elements and novel gene families across ecological guilds.</title>
        <authorList>
            <consortium name="Lawrence Berkeley National Laboratory"/>
            <person name="Harder C.B."/>
            <person name="Miyauchi S."/>
            <person name="Viragh M."/>
            <person name="Kuo A."/>
            <person name="Thoen E."/>
            <person name="Andreopoulos B."/>
            <person name="Lu D."/>
            <person name="Skrede I."/>
            <person name="Drula E."/>
            <person name="Henrissat B."/>
            <person name="Morin E."/>
            <person name="Kohler A."/>
            <person name="Barry K."/>
            <person name="LaButti K."/>
            <person name="Morin E."/>
            <person name="Salamov A."/>
            <person name="Lipzen A."/>
            <person name="Mereny Z."/>
            <person name="Hegedus B."/>
            <person name="Baldrian P."/>
            <person name="Stursova M."/>
            <person name="Weitz H."/>
            <person name="Taylor A."/>
            <person name="Grigoriev I.V."/>
            <person name="Nagy L.G."/>
            <person name="Martin F."/>
            <person name="Kauserud H."/>
        </authorList>
    </citation>
    <scope>NUCLEOTIDE SEQUENCE</scope>
    <source>
        <strain evidence="3">CBHHK002</strain>
    </source>
</reference>
<keyword evidence="2" id="KW-0472">Membrane</keyword>